<accession>A0ABV0PWQ8</accession>
<name>A0ABV0PWQ8_9TELE</name>
<evidence type="ECO:0000256" key="1">
    <source>
        <dbReference type="SAM" id="MobiDB-lite"/>
    </source>
</evidence>
<feature type="compositionally biased region" description="Polar residues" evidence="1">
    <location>
        <begin position="133"/>
        <end position="146"/>
    </location>
</feature>
<comment type="caution">
    <text evidence="2">The sequence shown here is derived from an EMBL/GenBank/DDBJ whole genome shotgun (WGS) entry which is preliminary data.</text>
</comment>
<feature type="region of interest" description="Disordered" evidence="1">
    <location>
        <begin position="129"/>
        <end position="164"/>
    </location>
</feature>
<organism evidence="2 3">
    <name type="scientific">Goodea atripinnis</name>
    <dbReference type="NCBI Taxonomy" id="208336"/>
    <lineage>
        <taxon>Eukaryota</taxon>
        <taxon>Metazoa</taxon>
        <taxon>Chordata</taxon>
        <taxon>Craniata</taxon>
        <taxon>Vertebrata</taxon>
        <taxon>Euteleostomi</taxon>
        <taxon>Actinopterygii</taxon>
        <taxon>Neopterygii</taxon>
        <taxon>Teleostei</taxon>
        <taxon>Neoteleostei</taxon>
        <taxon>Acanthomorphata</taxon>
        <taxon>Ovalentaria</taxon>
        <taxon>Atherinomorphae</taxon>
        <taxon>Cyprinodontiformes</taxon>
        <taxon>Goodeidae</taxon>
        <taxon>Goodea</taxon>
    </lineage>
</organism>
<proteinExistence type="predicted"/>
<feature type="region of interest" description="Disordered" evidence="1">
    <location>
        <begin position="38"/>
        <end position="95"/>
    </location>
</feature>
<evidence type="ECO:0000313" key="3">
    <source>
        <dbReference type="Proteomes" id="UP001476798"/>
    </source>
</evidence>
<protein>
    <submittedName>
        <fullName evidence="2">Uncharacterized protein</fullName>
    </submittedName>
</protein>
<gene>
    <name evidence="2" type="ORF">GOODEAATRI_009862</name>
</gene>
<dbReference type="EMBL" id="JAHRIO010090525">
    <property type="protein sequence ID" value="MEQ2187936.1"/>
    <property type="molecule type" value="Genomic_DNA"/>
</dbReference>
<dbReference type="Proteomes" id="UP001476798">
    <property type="component" value="Unassembled WGS sequence"/>
</dbReference>
<evidence type="ECO:0000313" key="2">
    <source>
        <dbReference type="EMBL" id="MEQ2187936.1"/>
    </source>
</evidence>
<reference evidence="2 3" key="1">
    <citation type="submission" date="2021-06" db="EMBL/GenBank/DDBJ databases">
        <authorList>
            <person name="Palmer J.M."/>
        </authorList>
    </citation>
    <scope>NUCLEOTIDE SEQUENCE [LARGE SCALE GENOMIC DNA]</scope>
    <source>
        <strain evidence="2 3">GA_2019</strain>
        <tissue evidence="2">Muscle</tissue>
    </source>
</reference>
<keyword evidence="3" id="KW-1185">Reference proteome</keyword>
<sequence length="164" mass="17883">MEKLLICNEPSYLLTPPALFVTLVPGREAGSFRAETASPLRVEKATSEAWKGPSDTSEGLRGPLRSRGVEPVEPPPKHSSACSPAPRKGRGSPSANWYYQGVHHSEAIHTKEEHMSMCSYVYALVQSRKHSRSGTLETPSSANDSNLRVKPLPVHLPGIEKQST</sequence>